<keyword evidence="6" id="KW-1185">Reference proteome</keyword>
<evidence type="ECO:0000256" key="2">
    <source>
        <dbReference type="PROSITE-ProRule" id="PRU00335"/>
    </source>
</evidence>
<proteinExistence type="predicted"/>
<keyword evidence="1 2" id="KW-0238">DNA-binding</keyword>
<evidence type="ECO:0000259" key="4">
    <source>
        <dbReference type="PROSITE" id="PS50977"/>
    </source>
</evidence>
<reference evidence="5" key="1">
    <citation type="submission" date="2022-03" db="EMBL/GenBank/DDBJ databases">
        <title>Streptomyces 7R015 and 7R016 isolated from Barleria lupulina in Thailand.</title>
        <authorList>
            <person name="Kanchanasin P."/>
            <person name="Phongsopitanun W."/>
            <person name="Tanasupawat S."/>
        </authorList>
    </citation>
    <scope>NUCLEOTIDE SEQUENCE</scope>
    <source>
        <strain evidence="5">7R015</strain>
    </source>
</reference>
<dbReference type="RefSeq" id="WP_242762163.1">
    <property type="nucleotide sequence ID" value="NZ_JALDAY010000002.1"/>
</dbReference>
<name>A0ABS9Y0M3_9ACTN</name>
<dbReference type="PROSITE" id="PS50977">
    <property type="entry name" value="HTH_TETR_2"/>
    <property type="match status" value="1"/>
</dbReference>
<dbReference type="InterPro" id="IPR049513">
    <property type="entry name" value="TetR_C_40"/>
</dbReference>
<feature type="domain" description="HTH tetR-type" evidence="4">
    <location>
        <begin position="19"/>
        <end position="79"/>
    </location>
</feature>
<dbReference type="Pfam" id="PF21306">
    <property type="entry name" value="TetR_C_40"/>
    <property type="match status" value="1"/>
</dbReference>
<protein>
    <submittedName>
        <fullName evidence="5">TetR/AcrR family transcriptional regulator</fullName>
    </submittedName>
</protein>
<evidence type="ECO:0000313" key="6">
    <source>
        <dbReference type="Proteomes" id="UP001165269"/>
    </source>
</evidence>
<dbReference type="PANTHER" id="PTHR43479">
    <property type="entry name" value="ACREF/ENVCD OPERON REPRESSOR-RELATED"/>
    <property type="match status" value="1"/>
</dbReference>
<sequence length="222" mass="23970">MAEPEDSSRRPGRMLRRKAHTRTALVEATQRLLVERHREGMTIKEITEAADVGFGTFYGHFAGKEEVLEAALSLTLEQHSAWLESVVEKLDDPAEMLAVGVRLTGRLQRNRPQVVRILLRLGLSRLLSSEGLAPRARHVLNAGRVTGRLRVGDVDVALVGAGGALLGLMQLLEAEPRVDADAAADQLAANLLCMFGLPHDEARALATGPLPTAYGAVPAPRP</sequence>
<dbReference type="Pfam" id="PF00440">
    <property type="entry name" value="TetR_N"/>
    <property type="match status" value="1"/>
</dbReference>
<accession>A0ABS9Y0M3</accession>
<organism evidence="5 6">
    <name type="scientific">Streptomyces cylindrosporus</name>
    <dbReference type="NCBI Taxonomy" id="2927583"/>
    <lineage>
        <taxon>Bacteria</taxon>
        <taxon>Bacillati</taxon>
        <taxon>Actinomycetota</taxon>
        <taxon>Actinomycetes</taxon>
        <taxon>Kitasatosporales</taxon>
        <taxon>Streptomycetaceae</taxon>
        <taxon>Streptomyces</taxon>
    </lineage>
</organism>
<gene>
    <name evidence="5" type="ORF">MQP27_06540</name>
</gene>
<feature type="DNA-binding region" description="H-T-H motif" evidence="2">
    <location>
        <begin position="42"/>
        <end position="61"/>
    </location>
</feature>
<evidence type="ECO:0000256" key="3">
    <source>
        <dbReference type="SAM" id="MobiDB-lite"/>
    </source>
</evidence>
<dbReference type="Gene3D" id="1.10.357.10">
    <property type="entry name" value="Tetracycline Repressor, domain 2"/>
    <property type="match status" value="1"/>
</dbReference>
<feature type="compositionally biased region" description="Basic residues" evidence="3">
    <location>
        <begin position="10"/>
        <end position="20"/>
    </location>
</feature>
<dbReference type="InterPro" id="IPR009057">
    <property type="entry name" value="Homeodomain-like_sf"/>
</dbReference>
<evidence type="ECO:0000256" key="1">
    <source>
        <dbReference type="ARBA" id="ARBA00023125"/>
    </source>
</evidence>
<feature type="region of interest" description="Disordered" evidence="3">
    <location>
        <begin position="1"/>
        <end position="20"/>
    </location>
</feature>
<dbReference type="Proteomes" id="UP001165269">
    <property type="component" value="Unassembled WGS sequence"/>
</dbReference>
<dbReference type="SUPFAM" id="SSF46689">
    <property type="entry name" value="Homeodomain-like"/>
    <property type="match status" value="1"/>
</dbReference>
<dbReference type="EMBL" id="JALDAY010000002">
    <property type="protein sequence ID" value="MCI3270769.1"/>
    <property type="molecule type" value="Genomic_DNA"/>
</dbReference>
<comment type="caution">
    <text evidence="5">The sequence shown here is derived from an EMBL/GenBank/DDBJ whole genome shotgun (WGS) entry which is preliminary data.</text>
</comment>
<dbReference type="PANTHER" id="PTHR43479:SF11">
    <property type="entry name" value="ACREF_ENVCD OPERON REPRESSOR-RELATED"/>
    <property type="match status" value="1"/>
</dbReference>
<evidence type="ECO:0000313" key="5">
    <source>
        <dbReference type="EMBL" id="MCI3270769.1"/>
    </source>
</evidence>
<dbReference type="InterPro" id="IPR001647">
    <property type="entry name" value="HTH_TetR"/>
</dbReference>
<dbReference type="InterPro" id="IPR050624">
    <property type="entry name" value="HTH-type_Tx_Regulator"/>
</dbReference>